<dbReference type="SUPFAM" id="SSF82199">
    <property type="entry name" value="SET domain"/>
    <property type="match status" value="1"/>
</dbReference>
<dbReference type="InterPro" id="IPR046341">
    <property type="entry name" value="SET_dom_sf"/>
</dbReference>
<sequence>MRPGCKARKGQYLGIYYGVLVGPDGEDVPDSAYIYSMNSHNGESEYNIDSGMYGNWTRFANSHCNPNVECCPEQIGGIRVLAFSALRTIRENEQILINYGKRYFDELNLLCTCDAFPTPHKTLGHTQRRQNRPGRPPQVDEDEDEEDGESPSSPSSVRSHITVVGPPSEDEEEEEEEDEEDDPLNPMSRYGRRENDLPAYIPRPATKFASGRSFVSGVQNALHNQEVIEVADGVEALNSDEDMEDADEGDEDEDMEDV</sequence>
<accession>A0AA40D7U0</accession>
<dbReference type="Gene3D" id="2.170.270.10">
    <property type="entry name" value="SET domain"/>
    <property type="match status" value="1"/>
</dbReference>
<evidence type="ECO:0000259" key="2">
    <source>
        <dbReference type="PROSITE" id="PS50280"/>
    </source>
</evidence>
<dbReference type="InterPro" id="IPR001214">
    <property type="entry name" value="SET_dom"/>
</dbReference>
<comment type="caution">
    <text evidence="3">The sequence shown here is derived from an EMBL/GenBank/DDBJ whole genome shotgun (WGS) entry which is preliminary data.</text>
</comment>
<feature type="compositionally biased region" description="Acidic residues" evidence="1">
    <location>
        <begin position="238"/>
        <end position="258"/>
    </location>
</feature>
<dbReference type="SMART" id="SM00317">
    <property type="entry name" value="SET"/>
    <property type="match status" value="1"/>
</dbReference>
<evidence type="ECO:0000313" key="3">
    <source>
        <dbReference type="EMBL" id="KAK0663424.1"/>
    </source>
</evidence>
<organism evidence="3 4">
    <name type="scientific">Cercophora samala</name>
    <dbReference type="NCBI Taxonomy" id="330535"/>
    <lineage>
        <taxon>Eukaryota</taxon>
        <taxon>Fungi</taxon>
        <taxon>Dikarya</taxon>
        <taxon>Ascomycota</taxon>
        <taxon>Pezizomycotina</taxon>
        <taxon>Sordariomycetes</taxon>
        <taxon>Sordariomycetidae</taxon>
        <taxon>Sordariales</taxon>
        <taxon>Lasiosphaeriaceae</taxon>
        <taxon>Cercophora</taxon>
    </lineage>
</organism>
<feature type="domain" description="SET" evidence="2">
    <location>
        <begin position="1"/>
        <end position="100"/>
    </location>
</feature>
<dbReference type="Pfam" id="PF00856">
    <property type="entry name" value="SET"/>
    <property type="match status" value="1"/>
</dbReference>
<evidence type="ECO:0000313" key="4">
    <source>
        <dbReference type="Proteomes" id="UP001174997"/>
    </source>
</evidence>
<evidence type="ECO:0000256" key="1">
    <source>
        <dbReference type="SAM" id="MobiDB-lite"/>
    </source>
</evidence>
<dbReference type="Proteomes" id="UP001174997">
    <property type="component" value="Unassembled WGS sequence"/>
</dbReference>
<feature type="compositionally biased region" description="Acidic residues" evidence="1">
    <location>
        <begin position="139"/>
        <end position="149"/>
    </location>
</feature>
<dbReference type="PROSITE" id="PS50280">
    <property type="entry name" value="SET"/>
    <property type="match status" value="1"/>
</dbReference>
<feature type="compositionally biased region" description="Basic residues" evidence="1">
    <location>
        <begin position="122"/>
        <end position="132"/>
    </location>
</feature>
<dbReference type="EMBL" id="JAULSY010000131">
    <property type="protein sequence ID" value="KAK0663424.1"/>
    <property type="molecule type" value="Genomic_DNA"/>
</dbReference>
<feature type="compositionally biased region" description="Acidic residues" evidence="1">
    <location>
        <begin position="168"/>
        <end position="183"/>
    </location>
</feature>
<name>A0AA40D7U0_9PEZI</name>
<gene>
    <name evidence="3" type="ORF">QBC41DRAFT_329211</name>
</gene>
<dbReference type="AlphaFoldDB" id="A0AA40D7U0"/>
<feature type="region of interest" description="Disordered" evidence="1">
    <location>
        <begin position="121"/>
        <end position="204"/>
    </location>
</feature>
<protein>
    <recommendedName>
        <fullName evidence="2">SET domain-containing protein</fullName>
    </recommendedName>
</protein>
<proteinExistence type="predicted"/>
<keyword evidence="4" id="KW-1185">Reference proteome</keyword>
<feature type="region of interest" description="Disordered" evidence="1">
    <location>
        <begin position="232"/>
        <end position="258"/>
    </location>
</feature>
<reference evidence="3" key="1">
    <citation type="submission" date="2023-06" db="EMBL/GenBank/DDBJ databases">
        <title>Genome-scale phylogeny and comparative genomics of the fungal order Sordariales.</title>
        <authorList>
            <consortium name="Lawrence Berkeley National Laboratory"/>
            <person name="Hensen N."/>
            <person name="Bonometti L."/>
            <person name="Westerberg I."/>
            <person name="Brannstrom I.O."/>
            <person name="Guillou S."/>
            <person name="Cros-Aarteil S."/>
            <person name="Calhoun S."/>
            <person name="Haridas S."/>
            <person name="Kuo A."/>
            <person name="Mondo S."/>
            <person name="Pangilinan J."/>
            <person name="Riley R."/>
            <person name="Labutti K."/>
            <person name="Andreopoulos B."/>
            <person name="Lipzen A."/>
            <person name="Chen C."/>
            <person name="Yanf M."/>
            <person name="Daum C."/>
            <person name="Ng V."/>
            <person name="Clum A."/>
            <person name="Steindorff A."/>
            <person name="Ohm R."/>
            <person name="Martin F."/>
            <person name="Silar P."/>
            <person name="Natvig D."/>
            <person name="Lalanne C."/>
            <person name="Gautier V."/>
            <person name="Ament-Velasquez S.L."/>
            <person name="Kruys A."/>
            <person name="Hutchinson M.I."/>
            <person name="Powell A.J."/>
            <person name="Barry K."/>
            <person name="Miller A.N."/>
            <person name="Grigoriev I.V."/>
            <person name="Debuchy R."/>
            <person name="Gladieux P."/>
            <person name="Thoren M.H."/>
            <person name="Johannesson H."/>
        </authorList>
    </citation>
    <scope>NUCLEOTIDE SEQUENCE</scope>
    <source>
        <strain evidence="3">CBS 307.81</strain>
    </source>
</reference>